<dbReference type="PANTHER" id="PTHR11941">
    <property type="entry name" value="ENOYL-COA HYDRATASE-RELATED"/>
    <property type="match status" value="1"/>
</dbReference>
<dbReference type="OrthoDB" id="9807606at2"/>
<accession>A0A0C6P3E4</accession>
<dbReference type="Gene3D" id="3.90.226.10">
    <property type="entry name" value="2-enoyl-CoA Hydratase, Chain A, domain 1"/>
    <property type="match status" value="1"/>
</dbReference>
<dbReference type="InterPro" id="IPR029045">
    <property type="entry name" value="ClpP/crotonase-like_dom_sf"/>
</dbReference>
<dbReference type="Pfam" id="PF00378">
    <property type="entry name" value="ECH_1"/>
    <property type="match status" value="1"/>
</dbReference>
<dbReference type="EMBL" id="HE965806">
    <property type="protein sequence ID" value="CCJ54326.1"/>
    <property type="molecule type" value="Genomic_DNA"/>
</dbReference>
<dbReference type="GO" id="GO:0004300">
    <property type="term" value="F:enoyl-CoA hydratase activity"/>
    <property type="evidence" value="ECO:0007669"/>
    <property type="project" value="UniProtKB-EC"/>
</dbReference>
<dbReference type="RefSeq" id="WP_003808764.1">
    <property type="nucleotide sequence ID" value="NC_019382.1"/>
</dbReference>
<reference evidence="3 4" key="1">
    <citation type="journal article" date="2012" name="BMC Genomics">
        <title>Comparative genomics of the classical Bordetella subspecies: the evolution and exchange of virulence-associated diversity amongst closely related pathogens.</title>
        <authorList>
            <person name="Park J."/>
            <person name="Zhang Y."/>
            <person name="Buboltz A.M."/>
            <person name="Zhang X."/>
            <person name="Schuster S.C."/>
            <person name="Ahuja U."/>
            <person name="Liu M."/>
            <person name="Miller J.F."/>
            <person name="Sebaihia M."/>
            <person name="Bentley S.D."/>
            <person name="Parkhill J."/>
            <person name="Harvill E.T."/>
        </authorList>
    </citation>
    <scope>NUCLEOTIDE SEQUENCE [LARGE SCALE GENOMIC DNA]</scope>
    <source>
        <strain evidence="3 4">253</strain>
    </source>
</reference>
<evidence type="ECO:0000256" key="2">
    <source>
        <dbReference type="RuleBase" id="RU003707"/>
    </source>
</evidence>
<comment type="similarity">
    <text evidence="1 2">Belongs to the enoyl-CoA hydratase/isomerase family.</text>
</comment>
<name>A0A0C6P3E4_BORBO</name>
<keyword evidence="3" id="KW-0456">Lyase</keyword>
<dbReference type="PROSITE" id="PS00166">
    <property type="entry name" value="ENOYL_COA_HYDRATASE"/>
    <property type="match status" value="1"/>
</dbReference>
<dbReference type="KEGG" id="bbh:BN112_2409"/>
<dbReference type="HOGENOM" id="CLU_009834_7_3_4"/>
<gene>
    <name evidence="3" type="ORF">BN112_2409</name>
</gene>
<dbReference type="CDD" id="cd06558">
    <property type="entry name" value="crotonase-like"/>
    <property type="match status" value="1"/>
</dbReference>
<evidence type="ECO:0000313" key="4">
    <source>
        <dbReference type="Proteomes" id="UP000007564"/>
    </source>
</evidence>
<dbReference type="AlphaFoldDB" id="A0A0C6P3E4"/>
<protein>
    <submittedName>
        <fullName evidence="3">Probable enoyl-CoA hydratase</fullName>
        <ecNumber evidence="3">4.2.1.17</ecNumber>
    </submittedName>
</protein>
<dbReference type="Proteomes" id="UP000007564">
    <property type="component" value="Chromosome"/>
</dbReference>
<dbReference type="GeneID" id="56480293"/>
<dbReference type="SUPFAM" id="SSF52096">
    <property type="entry name" value="ClpP/crotonase"/>
    <property type="match status" value="1"/>
</dbReference>
<dbReference type="InterPro" id="IPR001753">
    <property type="entry name" value="Enoyl-CoA_hydra/iso"/>
</dbReference>
<dbReference type="InterPro" id="IPR018376">
    <property type="entry name" value="Enoyl-CoA_hyd/isom_CS"/>
</dbReference>
<evidence type="ECO:0000313" key="3">
    <source>
        <dbReference type="EMBL" id="CCJ54326.1"/>
    </source>
</evidence>
<evidence type="ECO:0000256" key="1">
    <source>
        <dbReference type="ARBA" id="ARBA00005254"/>
    </source>
</evidence>
<dbReference type="GO" id="GO:0006635">
    <property type="term" value="P:fatty acid beta-oxidation"/>
    <property type="evidence" value="ECO:0007669"/>
    <property type="project" value="TreeGrafter"/>
</dbReference>
<organism evidence="3 4">
    <name type="scientific">Bordetella bronchiseptica 253</name>
    <dbReference type="NCBI Taxonomy" id="568707"/>
    <lineage>
        <taxon>Bacteria</taxon>
        <taxon>Pseudomonadati</taxon>
        <taxon>Pseudomonadota</taxon>
        <taxon>Betaproteobacteria</taxon>
        <taxon>Burkholderiales</taxon>
        <taxon>Alcaligenaceae</taxon>
        <taxon>Bordetella</taxon>
    </lineage>
</organism>
<dbReference type="PANTHER" id="PTHR11941:SF54">
    <property type="entry name" value="ENOYL-COA HYDRATASE, MITOCHONDRIAL"/>
    <property type="match status" value="1"/>
</dbReference>
<proteinExistence type="inferred from homology"/>
<sequence length="258" mass="28710">MAQFVQYEVVEGVAEITMNRGPVNAIDMQLAREVVDAYQRARHDDAAGAVILKSALPTVFSAGVDLKVALEFDGQALRRLIEVFYYEMHEALYRMGKPVIAAVNGHARAAGVTWAVSCDMVVAAEEAGMGYPEIDVGLLPAMHLVHLPRQAGRHRAAQLLFTGDIVSAREMMALGVVNEVVPRDQVLERARTLARRLARKSPLAMRLLRDAFMRANDLDYRRAMESVVETMCLLKESEDSREALSAFVEKREPVFRGR</sequence>
<dbReference type="EC" id="4.2.1.17" evidence="3"/>